<evidence type="ECO:0000259" key="7">
    <source>
        <dbReference type="PROSITE" id="PS50850"/>
    </source>
</evidence>
<protein>
    <recommendedName>
        <fullName evidence="7">Major facilitator superfamily (MFS) profile domain-containing protein</fullName>
    </recommendedName>
</protein>
<dbReference type="PROSITE" id="PS50850">
    <property type="entry name" value="MFS"/>
    <property type="match status" value="1"/>
</dbReference>
<dbReference type="GO" id="GO:0016020">
    <property type="term" value="C:membrane"/>
    <property type="evidence" value="ECO:0007669"/>
    <property type="project" value="UniProtKB-SubCell"/>
</dbReference>
<sequence>MANTDPELGSRPPSPTSDHDEKDPNARPACFKSTLQECLFVLSVTMAVAMTSVLTGSITVMSSFAAKDLNMTNAQITWMNAACSLSAGALLLFFGSIADLLGRKSLFIGSMALFSIVCLGTGFAKDGITIDVLCGVLGIFSASVVPPAQGMLGTIYDRPSRRKNRAFGCFSAGNPLGFVFGTILSGLFTQVFNWRAGFYFIAITYFITSIVAFLTVPTDTMPKQELDAETLKKLDLPGTGMTIAGIGMFCAALSLAGDAPHGWKTAYVLALLILGLLLIGAFIAWELKYPYAIVDMNVFKDRDFSLLLLILSLGFLGFPVFSFWIALYFQTELGYNALMTGVHMLPMVVVGLLANAIAALIQHKVSNKRIMGIGAWAYVVAFILAAVQRKGDSYWAFSFPALCLCVIGADFEFIVANMYVLSSMPANKQSIAGSLLQTLTRLCTAVGYGIATAIFDAVERNPPTSGYYANNAVAPFAAVFWFALGVCFIAVLFIPFLRITTQGHKGDTGRVKQDIIEPPLDSALGLDDGHAIAAAAASEKQRHVDVRPAPKAS</sequence>
<feature type="domain" description="Major facilitator superfamily (MFS) profile" evidence="7">
    <location>
        <begin position="40"/>
        <end position="502"/>
    </location>
</feature>
<dbReference type="Pfam" id="PF07690">
    <property type="entry name" value="MFS_1"/>
    <property type="match status" value="1"/>
</dbReference>
<dbReference type="SUPFAM" id="SSF103473">
    <property type="entry name" value="MFS general substrate transporter"/>
    <property type="match status" value="1"/>
</dbReference>
<dbReference type="GO" id="GO:0022857">
    <property type="term" value="F:transmembrane transporter activity"/>
    <property type="evidence" value="ECO:0007669"/>
    <property type="project" value="InterPro"/>
</dbReference>
<feature type="transmembrane region" description="Helical" evidence="6">
    <location>
        <begin position="198"/>
        <end position="216"/>
    </location>
</feature>
<proteinExistence type="predicted"/>
<evidence type="ECO:0000313" key="8">
    <source>
        <dbReference type="EMBL" id="KAF3034776.1"/>
    </source>
</evidence>
<feature type="transmembrane region" description="Helical" evidence="6">
    <location>
        <begin position="478"/>
        <end position="497"/>
    </location>
</feature>
<accession>A0A9P4WK01</accession>
<dbReference type="OrthoDB" id="2985014at2759"/>
<dbReference type="InterPro" id="IPR020846">
    <property type="entry name" value="MFS_dom"/>
</dbReference>
<feature type="transmembrane region" description="Helical" evidence="6">
    <location>
        <begin position="394"/>
        <end position="419"/>
    </location>
</feature>
<feature type="transmembrane region" description="Helical" evidence="6">
    <location>
        <begin position="439"/>
        <end position="458"/>
    </location>
</feature>
<organism evidence="8 9">
    <name type="scientific">Didymella heteroderae</name>
    <dbReference type="NCBI Taxonomy" id="1769908"/>
    <lineage>
        <taxon>Eukaryota</taxon>
        <taxon>Fungi</taxon>
        <taxon>Dikarya</taxon>
        <taxon>Ascomycota</taxon>
        <taxon>Pezizomycotina</taxon>
        <taxon>Dothideomycetes</taxon>
        <taxon>Pleosporomycetidae</taxon>
        <taxon>Pleosporales</taxon>
        <taxon>Pleosporineae</taxon>
        <taxon>Didymellaceae</taxon>
        <taxon>Didymella</taxon>
    </lineage>
</organism>
<evidence type="ECO:0000256" key="6">
    <source>
        <dbReference type="SAM" id="Phobius"/>
    </source>
</evidence>
<dbReference type="Proteomes" id="UP000758155">
    <property type="component" value="Unassembled WGS sequence"/>
</dbReference>
<feature type="transmembrane region" description="Helical" evidence="6">
    <location>
        <begin position="76"/>
        <end position="94"/>
    </location>
</feature>
<dbReference type="InterPro" id="IPR011701">
    <property type="entry name" value="MFS"/>
</dbReference>
<evidence type="ECO:0000313" key="9">
    <source>
        <dbReference type="Proteomes" id="UP000758155"/>
    </source>
</evidence>
<evidence type="ECO:0000256" key="1">
    <source>
        <dbReference type="ARBA" id="ARBA00004141"/>
    </source>
</evidence>
<feature type="transmembrane region" description="Helical" evidence="6">
    <location>
        <begin position="236"/>
        <end position="255"/>
    </location>
</feature>
<dbReference type="AlphaFoldDB" id="A0A9P4WK01"/>
<feature type="transmembrane region" description="Helical" evidence="6">
    <location>
        <begin position="39"/>
        <end position="64"/>
    </location>
</feature>
<evidence type="ECO:0000256" key="3">
    <source>
        <dbReference type="ARBA" id="ARBA00022989"/>
    </source>
</evidence>
<feature type="transmembrane region" description="Helical" evidence="6">
    <location>
        <begin position="335"/>
        <end position="358"/>
    </location>
</feature>
<dbReference type="Gene3D" id="1.20.1250.20">
    <property type="entry name" value="MFS general substrate transporter like domains"/>
    <property type="match status" value="2"/>
</dbReference>
<name>A0A9P4WK01_9PLEO</name>
<feature type="transmembrane region" description="Helical" evidence="6">
    <location>
        <begin position="370"/>
        <end position="388"/>
    </location>
</feature>
<feature type="transmembrane region" description="Helical" evidence="6">
    <location>
        <begin position="130"/>
        <end position="155"/>
    </location>
</feature>
<reference evidence="8" key="1">
    <citation type="submission" date="2019-04" db="EMBL/GenBank/DDBJ databases">
        <title>Sequencing of skin fungus with MAO and IRED activity.</title>
        <authorList>
            <person name="Marsaioli A.J."/>
            <person name="Bonatto J.M.C."/>
            <person name="Reis Junior O."/>
        </authorList>
    </citation>
    <scope>NUCLEOTIDE SEQUENCE</scope>
    <source>
        <strain evidence="8">28M1</strain>
    </source>
</reference>
<dbReference type="InterPro" id="IPR036259">
    <property type="entry name" value="MFS_trans_sf"/>
</dbReference>
<feature type="transmembrane region" description="Helical" evidence="6">
    <location>
        <begin position="106"/>
        <end position="124"/>
    </location>
</feature>
<feature type="transmembrane region" description="Helical" evidence="6">
    <location>
        <begin position="167"/>
        <end position="192"/>
    </location>
</feature>
<feature type="transmembrane region" description="Helical" evidence="6">
    <location>
        <begin position="306"/>
        <end position="329"/>
    </location>
</feature>
<gene>
    <name evidence="8" type="ORF">E8E12_002175</name>
</gene>
<comment type="caution">
    <text evidence="8">The sequence shown here is derived from an EMBL/GenBank/DDBJ whole genome shotgun (WGS) entry which is preliminary data.</text>
</comment>
<dbReference type="EMBL" id="SWKV01000064">
    <property type="protein sequence ID" value="KAF3034776.1"/>
    <property type="molecule type" value="Genomic_DNA"/>
</dbReference>
<dbReference type="PANTHER" id="PTHR42718">
    <property type="entry name" value="MAJOR FACILITATOR SUPERFAMILY MULTIDRUG TRANSPORTER MFSC"/>
    <property type="match status" value="1"/>
</dbReference>
<feature type="region of interest" description="Disordered" evidence="5">
    <location>
        <begin position="1"/>
        <end position="26"/>
    </location>
</feature>
<evidence type="ECO:0000256" key="4">
    <source>
        <dbReference type="ARBA" id="ARBA00023136"/>
    </source>
</evidence>
<evidence type="ECO:0000256" key="2">
    <source>
        <dbReference type="ARBA" id="ARBA00022692"/>
    </source>
</evidence>
<keyword evidence="3 6" id="KW-1133">Transmembrane helix</keyword>
<keyword evidence="9" id="KW-1185">Reference proteome</keyword>
<feature type="transmembrane region" description="Helical" evidence="6">
    <location>
        <begin position="267"/>
        <end position="285"/>
    </location>
</feature>
<keyword evidence="2 6" id="KW-0812">Transmembrane</keyword>
<comment type="subcellular location">
    <subcellularLocation>
        <location evidence="1">Membrane</location>
        <topology evidence="1">Multi-pass membrane protein</topology>
    </subcellularLocation>
</comment>
<keyword evidence="4 6" id="KW-0472">Membrane</keyword>
<evidence type="ECO:0000256" key="5">
    <source>
        <dbReference type="SAM" id="MobiDB-lite"/>
    </source>
</evidence>
<dbReference type="PANTHER" id="PTHR42718:SF23">
    <property type="entry name" value="MAJOR FACILITATOR SUPERFAMILY (MFS) PROFILE DOMAIN-CONTAINING PROTEIN"/>
    <property type="match status" value="1"/>
</dbReference>